<keyword evidence="7" id="KW-1185">Reference proteome</keyword>
<evidence type="ECO:0000313" key="7">
    <source>
        <dbReference type="Proteomes" id="UP000236547"/>
    </source>
</evidence>
<name>A0ABX4W7V0_VIBDI</name>
<proteinExistence type="inferred from homology"/>
<comment type="similarity">
    <text evidence="1">Belongs to the Gfa family.</text>
</comment>
<dbReference type="RefSeq" id="WP_102969012.1">
    <property type="nucleotide sequence ID" value="NZ_POSM01000023.1"/>
</dbReference>
<dbReference type="PANTHER" id="PTHR33337">
    <property type="entry name" value="GFA DOMAIN-CONTAINING PROTEIN"/>
    <property type="match status" value="1"/>
</dbReference>
<evidence type="ECO:0000256" key="1">
    <source>
        <dbReference type="ARBA" id="ARBA00005495"/>
    </source>
</evidence>
<sequence length="125" mass="13954">MKYYGSCLCGSVSFEINGVIEQVIHCHCDMCKKSHGAAFASFGVVAQDAFQWIGQEAIGIFNSSPDTQRTFCKKCGSPLQWHKSGDSFGEGKISFSLGLLDTPFTPNEELNFFKERKAKWYLAHE</sequence>
<dbReference type="InterPro" id="IPR006913">
    <property type="entry name" value="CENP-V/GFA"/>
</dbReference>
<dbReference type="PROSITE" id="PS51891">
    <property type="entry name" value="CENP_V_GFA"/>
    <property type="match status" value="1"/>
</dbReference>
<evidence type="ECO:0000256" key="2">
    <source>
        <dbReference type="ARBA" id="ARBA00022723"/>
    </source>
</evidence>
<dbReference type="Gene3D" id="3.90.1590.10">
    <property type="entry name" value="glutathione-dependent formaldehyde- activating enzyme (gfa)"/>
    <property type="match status" value="1"/>
</dbReference>
<evidence type="ECO:0000313" key="6">
    <source>
        <dbReference type="EMBL" id="PNH99834.1"/>
    </source>
</evidence>
<keyword evidence="4" id="KW-0456">Lyase</keyword>
<keyword evidence="2" id="KW-0479">Metal-binding</keyword>
<protein>
    <submittedName>
        <fullName evidence="6">GFA family protein</fullName>
    </submittedName>
</protein>
<dbReference type="InterPro" id="IPR011057">
    <property type="entry name" value="Mss4-like_sf"/>
</dbReference>
<evidence type="ECO:0000259" key="5">
    <source>
        <dbReference type="PROSITE" id="PS51891"/>
    </source>
</evidence>
<dbReference type="Proteomes" id="UP000236547">
    <property type="component" value="Unassembled WGS sequence"/>
</dbReference>
<dbReference type="SUPFAM" id="SSF51316">
    <property type="entry name" value="Mss4-like"/>
    <property type="match status" value="1"/>
</dbReference>
<dbReference type="EMBL" id="POSM01000023">
    <property type="protein sequence ID" value="PNH99834.1"/>
    <property type="molecule type" value="Genomic_DNA"/>
</dbReference>
<organism evidence="6 7">
    <name type="scientific">Vibrio diazotrophicus</name>
    <dbReference type="NCBI Taxonomy" id="685"/>
    <lineage>
        <taxon>Bacteria</taxon>
        <taxon>Pseudomonadati</taxon>
        <taxon>Pseudomonadota</taxon>
        <taxon>Gammaproteobacteria</taxon>
        <taxon>Vibrionales</taxon>
        <taxon>Vibrionaceae</taxon>
        <taxon>Vibrio</taxon>
    </lineage>
</organism>
<evidence type="ECO:0000256" key="3">
    <source>
        <dbReference type="ARBA" id="ARBA00022833"/>
    </source>
</evidence>
<feature type="domain" description="CENP-V/GFA" evidence="5">
    <location>
        <begin position="3"/>
        <end position="122"/>
    </location>
</feature>
<accession>A0ABX4W7V0</accession>
<gene>
    <name evidence="6" type="ORF">C1O25_15210</name>
</gene>
<evidence type="ECO:0000256" key="4">
    <source>
        <dbReference type="ARBA" id="ARBA00023239"/>
    </source>
</evidence>
<dbReference type="Pfam" id="PF04828">
    <property type="entry name" value="GFA"/>
    <property type="match status" value="1"/>
</dbReference>
<reference evidence="6 7" key="1">
    <citation type="submission" date="2018-01" db="EMBL/GenBank/DDBJ databases">
        <title>Draft genome sequences of six Vibrio diazotrophicus strains isolated from deep-sea sediments of the Baltic Sea.</title>
        <authorList>
            <person name="Castillo D."/>
            <person name="Vandieken V."/>
            <person name="Chiang O."/>
            <person name="Middelboe M."/>
        </authorList>
    </citation>
    <scope>NUCLEOTIDE SEQUENCE [LARGE SCALE GENOMIC DNA]</scope>
    <source>
        <strain evidence="6 7">65.10M</strain>
    </source>
</reference>
<comment type="caution">
    <text evidence="6">The sequence shown here is derived from an EMBL/GenBank/DDBJ whole genome shotgun (WGS) entry which is preliminary data.</text>
</comment>
<dbReference type="PANTHER" id="PTHR33337:SF40">
    <property type="entry name" value="CENP-V_GFA DOMAIN-CONTAINING PROTEIN-RELATED"/>
    <property type="match status" value="1"/>
</dbReference>
<keyword evidence="3" id="KW-0862">Zinc</keyword>